<evidence type="ECO:0000313" key="1">
    <source>
        <dbReference type="EMBL" id="ABA98605.1"/>
    </source>
</evidence>
<sequence>MGTLKPNSTPWEHNPDGQMVIIYRINMKKLHDNIQDRQLYEN</sequence>
<gene>
    <name evidence="1" type="ordered locus">LOC_Os12g31499</name>
</gene>
<proteinExistence type="predicted"/>
<dbReference type="EMBL" id="DP000011">
    <property type="protein sequence ID" value="ABA98605.1"/>
    <property type="molecule type" value="Genomic_DNA"/>
</dbReference>
<accession>Q2QQC7</accession>
<reference evidence="1" key="1">
    <citation type="journal article" date="2005" name="BMC Biol.">
        <title>The sequence of rice chromosomes 11 and 12, rich in disease resistance genes and recent gene duplications.</title>
        <authorList>
            <consortium name="The rice chromosomes 11 and 12 sequencing consortia"/>
        </authorList>
    </citation>
    <scope>NUCLEOTIDE SEQUENCE [LARGE SCALE GENOMIC DNA]</scope>
</reference>
<name>Q2QQC7_ORYSJ</name>
<organism evidence="1">
    <name type="scientific">Oryza sativa subsp. japonica</name>
    <name type="common">Rice</name>
    <dbReference type="NCBI Taxonomy" id="39947"/>
    <lineage>
        <taxon>Eukaryota</taxon>
        <taxon>Viridiplantae</taxon>
        <taxon>Streptophyta</taxon>
        <taxon>Embryophyta</taxon>
        <taxon>Tracheophyta</taxon>
        <taxon>Spermatophyta</taxon>
        <taxon>Magnoliopsida</taxon>
        <taxon>Liliopsida</taxon>
        <taxon>Poales</taxon>
        <taxon>Poaceae</taxon>
        <taxon>BOP clade</taxon>
        <taxon>Oryzoideae</taxon>
        <taxon>Oryzeae</taxon>
        <taxon>Oryzinae</taxon>
        <taxon>Oryza</taxon>
        <taxon>Oryza sativa</taxon>
    </lineage>
</organism>
<reference evidence="1" key="3">
    <citation type="submission" date="2006-01" db="EMBL/GenBank/DDBJ databases">
        <authorList>
            <person name="Buell R."/>
        </authorList>
    </citation>
    <scope>NUCLEOTIDE SEQUENCE</scope>
</reference>
<dbReference type="AlphaFoldDB" id="Q2QQC7"/>
<protein>
    <submittedName>
        <fullName evidence="1">Uncharacterized protein</fullName>
    </submittedName>
</protein>
<reference evidence="1" key="2">
    <citation type="submission" date="2005-04" db="EMBL/GenBank/DDBJ databases">
        <authorList>
            <person name="Buell C.R."/>
            <person name="Wing R.A."/>
            <person name="McCombie W.A."/>
            <person name="Ouyang S."/>
        </authorList>
    </citation>
    <scope>NUCLEOTIDE SEQUENCE</scope>
</reference>